<dbReference type="Gene3D" id="3.40.50.300">
    <property type="entry name" value="P-loop containing nucleotide triphosphate hydrolases"/>
    <property type="match status" value="2"/>
</dbReference>
<dbReference type="PROSITE" id="PS00211">
    <property type="entry name" value="ABC_TRANSPORTER_1"/>
    <property type="match status" value="1"/>
</dbReference>
<dbReference type="CDD" id="cd03216">
    <property type="entry name" value="ABC_Carb_Monos_I"/>
    <property type="match status" value="1"/>
</dbReference>
<keyword evidence="8" id="KW-0472">Membrane</keyword>
<dbReference type="InterPro" id="IPR027417">
    <property type="entry name" value="P-loop_NTPase"/>
</dbReference>
<dbReference type="InterPro" id="IPR050107">
    <property type="entry name" value="ABC_carbohydrate_import_ATPase"/>
</dbReference>
<dbReference type="Proteomes" id="UP000199662">
    <property type="component" value="Unassembled WGS sequence"/>
</dbReference>
<dbReference type="SMART" id="SM00382">
    <property type="entry name" value="AAA"/>
    <property type="match status" value="2"/>
</dbReference>
<evidence type="ECO:0000256" key="5">
    <source>
        <dbReference type="ARBA" id="ARBA00022741"/>
    </source>
</evidence>
<evidence type="ECO:0000256" key="3">
    <source>
        <dbReference type="ARBA" id="ARBA00022475"/>
    </source>
</evidence>
<feature type="domain" description="ABC transporter" evidence="9">
    <location>
        <begin position="258"/>
        <end position="491"/>
    </location>
</feature>
<evidence type="ECO:0000313" key="10">
    <source>
        <dbReference type="EMBL" id="SEJ43187.1"/>
    </source>
</evidence>
<reference evidence="10 11" key="1">
    <citation type="submission" date="2016-10" db="EMBL/GenBank/DDBJ databases">
        <authorList>
            <person name="de Groot N.N."/>
        </authorList>
    </citation>
    <scope>NUCLEOTIDE SEQUENCE [LARGE SCALE GENOMIC DNA]</scope>
    <source>
        <strain evidence="10 11">DSM 2179</strain>
    </source>
</reference>
<comment type="subcellular location">
    <subcellularLocation>
        <location evidence="1">Cell membrane</location>
        <topology evidence="1">Peripheral membrane protein</topology>
    </subcellularLocation>
</comment>
<dbReference type="PROSITE" id="PS50893">
    <property type="entry name" value="ABC_TRANSPORTER_2"/>
    <property type="match status" value="2"/>
</dbReference>
<protein>
    <submittedName>
        <fullName evidence="10">Monosaccharide ABC transporter ATP-binding protein, CUT2 family (TC 3.A.1.2.-)</fullName>
    </submittedName>
</protein>
<dbReference type="Pfam" id="PF00005">
    <property type="entry name" value="ABC_tran"/>
    <property type="match status" value="2"/>
</dbReference>
<evidence type="ECO:0000256" key="2">
    <source>
        <dbReference type="ARBA" id="ARBA00022448"/>
    </source>
</evidence>
<dbReference type="InterPro" id="IPR003439">
    <property type="entry name" value="ABC_transporter-like_ATP-bd"/>
</dbReference>
<sequence length="495" mass="55222">MGKPILKINHIAKYYPGVKALDDINFEIYEGDTHAICGENGAGKSTFIKILTGANTPTKGTIEFAGKKYDHFTPHEAMELGISVIYQEFSLIPYLSVAENIFFGRELKKGIFRDMKKMNDVARKLCVEMGVDIDVEARVCDLGVAYQQIVEIMKAVSRKAKLLIMDEPTAPLTINETNIFFGIVKKLQKDGVTIIFISHRLEEVFELCQRVTVFCDGKYITTKAVKEIDKNQLISFMVGRALADDYPKPNSNCGEVILKVEDLTNYRVKNISFDLHRGEILGFGGLVGAGRTELARVLFGADVYESGNMLLRGKAYKPHLPGDALSSGIGLIPEDRKNQGVILGLSIKDNIVYSVLDRCCQKMFSYIQPEKERAYVDKYIHELNIKTPSVDQLVRNLSGGNQQKVVLGKMLSTECDILIFDEPTRGIDVGAKYEIYQLMCKIVDQGKSIIMISSDMPELIGMSDRIVVMCAGNIAGELDKKEFSQEKILELASIH</sequence>
<keyword evidence="3" id="KW-1003">Cell membrane</keyword>
<dbReference type="CDD" id="cd03215">
    <property type="entry name" value="ABC_Carb_Monos_II"/>
    <property type="match status" value="1"/>
</dbReference>
<keyword evidence="6 10" id="KW-0067">ATP-binding</keyword>
<dbReference type="PANTHER" id="PTHR43790:SF9">
    <property type="entry name" value="GALACTOFURANOSE TRANSPORTER ATP-BINDING PROTEIN YTFR"/>
    <property type="match status" value="1"/>
</dbReference>
<keyword evidence="7" id="KW-1278">Translocase</keyword>
<gene>
    <name evidence="10" type="ORF">SAMN05660742_107121</name>
</gene>
<dbReference type="PANTHER" id="PTHR43790">
    <property type="entry name" value="CARBOHYDRATE TRANSPORT ATP-BINDING PROTEIN MG119-RELATED"/>
    <property type="match status" value="1"/>
</dbReference>
<keyword evidence="2" id="KW-0813">Transport</keyword>
<dbReference type="AlphaFoldDB" id="A0A1H6YVY9"/>
<accession>A0A1H6YVY9</accession>
<evidence type="ECO:0000259" key="9">
    <source>
        <dbReference type="PROSITE" id="PS50893"/>
    </source>
</evidence>
<dbReference type="InterPro" id="IPR003593">
    <property type="entry name" value="AAA+_ATPase"/>
</dbReference>
<evidence type="ECO:0000256" key="8">
    <source>
        <dbReference type="ARBA" id="ARBA00023136"/>
    </source>
</evidence>
<evidence type="ECO:0000256" key="1">
    <source>
        <dbReference type="ARBA" id="ARBA00004202"/>
    </source>
</evidence>
<dbReference type="FunFam" id="3.40.50.300:FF:000127">
    <property type="entry name" value="Ribose import ATP-binding protein RbsA"/>
    <property type="match status" value="1"/>
</dbReference>
<dbReference type="GO" id="GO:0005886">
    <property type="term" value="C:plasma membrane"/>
    <property type="evidence" value="ECO:0007669"/>
    <property type="project" value="UniProtKB-SubCell"/>
</dbReference>
<dbReference type="STRING" id="84035.SAMN05660742_107121"/>
<keyword evidence="11" id="KW-1185">Reference proteome</keyword>
<feature type="domain" description="ABC transporter" evidence="9">
    <location>
        <begin position="6"/>
        <end position="241"/>
    </location>
</feature>
<evidence type="ECO:0000313" key="11">
    <source>
        <dbReference type="Proteomes" id="UP000199662"/>
    </source>
</evidence>
<evidence type="ECO:0000256" key="7">
    <source>
        <dbReference type="ARBA" id="ARBA00022967"/>
    </source>
</evidence>
<dbReference type="GO" id="GO:0005524">
    <property type="term" value="F:ATP binding"/>
    <property type="evidence" value="ECO:0007669"/>
    <property type="project" value="UniProtKB-KW"/>
</dbReference>
<dbReference type="GO" id="GO:0016887">
    <property type="term" value="F:ATP hydrolysis activity"/>
    <property type="evidence" value="ECO:0007669"/>
    <property type="project" value="InterPro"/>
</dbReference>
<name>A0A1H6YVY9_9FIRM</name>
<dbReference type="RefSeq" id="WP_091830969.1">
    <property type="nucleotide sequence ID" value="NZ_FNZK01000007.1"/>
</dbReference>
<dbReference type="SUPFAM" id="SSF52540">
    <property type="entry name" value="P-loop containing nucleoside triphosphate hydrolases"/>
    <property type="match status" value="2"/>
</dbReference>
<proteinExistence type="predicted"/>
<dbReference type="EMBL" id="FNZK01000007">
    <property type="protein sequence ID" value="SEJ43187.1"/>
    <property type="molecule type" value="Genomic_DNA"/>
</dbReference>
<organism evidence="10 11">
    <name type="scientific">Propionispira arboris</name>
    <dbReference type="NCBI Taxonomy" id="84035"/>
    <lineage>
        <taxon>Bacteria</taxon>
        <taxon>Bacillati</taxon>
        <taxon>Bacillota</taxon>
        <taxon>Negativicutes</taxon>
        <taxon>Selenomonadales</taxon>
        <taxon>Selenomonadaceae</taxon>
        <taxon>Propionispira</taxon>
    </lineage>
</organism>
<dbReference type="InterPro" id="IPR017871">
    <property type="entry name" value="ABC_transporter-like_CS"/>
</dbReference>
<keyword evidence="4" id="KW-0677">Repeat</keyword>
<evidence type="ECO:0000256" key="6">
    <source>
        <dbReference type="ARBA" id="ARBA00022840"/>
    </source>
</evidence>
<keyword evidence="5" id="KW-0547">Nucleotide-binding</keyword>
<evidence type="ECO:0000256" key="4">
    <source>
        <dbReference type="ARBA" id="ARBA00022737"/>
    </source>
</evidence>